<evidence type="ECO:0000313" key="2">
    <source>
        <dbReference type="EMBL" id="UFP96464.1"/>
    </source>
</evidence>
<keyword evidence="1" id="KW-0472">Membrane</keyword>
<keyword evidence="1" id="KW-1133">Transmembrane helix</keyword>
<dbReference type="EMBL" id="CP063845">
    <property type="protein sequence ID" value="UFP96464.1"/>
    <property type="molecule type" value="Genomic_DNA"/>
</dbReference>
<dbReference type="RefSeq" id="WP_230843700.1">
    <property type="nucleotide sequence ID" value="NZ_CP063845.1"/>
</dbReference>
<evidence type="ECO:0000313" key="3">
    <source>
        <dbReference type="Proteomes" id="UP001054846"/>
    </source>
</evidence>
<sequence length="271" mass="30292">MKRRSSSFEGKRLLKYEPETLRQDALLAGADPDSVIKVYEFREDQKVYAAGLIGAPPAVRAVLARHEVREAESLLAALPDSSSEFRAHNRQVRRRILFHYLAVGRLLKALDEPEVGQRLEQIIERAEILLRALEGERIFHVLGDPSAVFTAASVLFALAAFIWAVPFPPGFNWGLAQLCISIFPLLGGIQLLRSLWLDLPPARGNNEELNGFIFVMIFTIITMSAAVVLLAVFKLLPDSSAFDMTATIFAIIIVLFTVLLTVFNLFPERFK</sequence>
<proteinExistence type="predicted"/>
<feature type="transmembrane region" description="Helical" evidence="1">
    <location>
        <begin position="212"/>
        <end position="233"/>
    </location>
</feature>
<name>A0ABY3PSF6_9CYAN</name>
<feature type="transmembrane region" description="Helical" evidence="1">
    <location>
        <begin position="245"/>
        <end position="266"/>
    </location>
</feature>
<gene>
    <name evidence="2" type="ORF">ISF26_09730</name>
</gene>
<organism evidence="2 3">
    <name type="scientific">Gloeobacter morelensis MG652769</name>
    <dbReference type="NCBI Taxonomy" id="2781736"/>
    <lineage>
        <taxon>Bacteria</taxon>
        <taxon>Bacillati</taxon>
        <taxon>Cyanobacteriota</taxon>
        <taxon>Cyanophyceae</taxon>
        <taxon>Gloeobacterales</taxon>
        <taxon>Gloeobacteraceae</taxon>
        <taxon>Gloeobacter</taxon>
        <taxon>Gloeobacter morelensis</taxon>
    </lineage>
</organism>
<protein>
    <submittedName>
        <fullName evidence="2">Uncharacterized protein</fullName>
    </submittedName>
</protein>
<keyword evidence="1" id="KW-0812">Transmembrane</keyword>
<reference evidence="2 3" key="1">
    <citation type="journal article" date="2021" name="Genome Biol. Evol.">
        <title>Complete Genome Sequencing of a Novel Gloeobacter Species from a Waterfall Cave in Mexico.</title>
        <authorList>
            <person name="Saw J.H."/>
            <person name="Cardona T."/>
            <person name="Montejano G."/>
        </authorList>
    </citation>
    <scope>NUCLEOTIDE SEQUENCE [LARGE SCALE GENOMIC DNA]</scope>
    <source>
        <strain evidence="2">MG652769</strain>
    </source>
</reference>
<feature type="transmembrane region" description="Helical" evidence="1">
    <location>
        <begin position="171"/>
        <end position="192"/>
    </location>
</feature>
<feature type="transmembrane region" description="Helical" evidence="1">
    <location>
        <begin position="147"/>
        <end position="165"/>
    </location>
</feature>
<keyword evidence="3" id="KW-1185">Reference proteome</keyword>
<evidence type="ECO:0000256" key="1">
    <source>
        <dbReference type="SAM" id="Phobius"/>
    </source>
</evidence>
<dbReference type="Proteomes" id="UP001054846">
    <property type="component" value="Chromosome"/>
</dbReference>
<accession>A0ABY3PSF6</accession>